<dbReference type="PROSITE" id="PS00622">
    <property type="entry name" value="HTH_LUXR_1"/>
    <property type="match status" value="1"/>
</dbReference>
<dbReference type="PRINTS" id="PR00038">
    <property type="entry name" value="HTHLUXR"/>
</dbReference>
<accession>A0ABZ1YTS8</accession>
<evidence type="ECO:0000313" key="2">
    <source>
        <dbReference type="EMBL" id="WUV46513.1"/>
    </source>
</evidence>
<dbReference type="InterPro" id="IPR016032">
    <property type="entry name" value="Sig_transdc_resp-reg_C-effctor"/>
</dbReference>
<dbReference type="PROSITE" id="PS50043">
    <property type="entry name" value="HTH_LUXR_2"/>
    <property type="match status" value="1"/>
</dbReference>
<dbReference type="InterPro" id="IPR011990">
    <property type="entry name" value="TPR-like_helical_dom_sf"/>
</dbReference>
<dbReference type="Gene3D" id="1.25.40.10">
    <property type="entry name" value="Tetratricopeptide repeat domain"/>
    <property type="match status" value="1"/>
</dbReference>
<proteinExistence type="predicted"/>
<dbReference type="PANTHER" id="PTHR47691:SF3">
    <property type="entry name" value="HTH-TYPE TRANSCRIPTIONAL REGULATOR RV0890C-RELATED"/>
    <property type="match status" value="1"/>
</dbReference>
<evidence type="ECO:0000313" key="3">
    <source>
        <dbReference type="Proteomes" id="UP001432062"/>
    </source>
</evidence>
<sequence>MGAAPGELPVGMTSFVGRCQELTEVRKLLAAARLVTLAGVGGVGKTRLALELAAESRKAFADGVCVIDLGQIHDPELVAHAAVDALGMRGQSNNSIEQQLVEYLGGKHLLIVVDNCEHLVDACAALADRLLRQCAWLRILATSRQQLGIDGEHVYVVLPLPVPDPARPPPLHALAQYESVKLLVDRAKAVQPEFRLSEENRAAVTRLCARLDGLPLAIELAASRLRALPVAAVACRLEERFHLLTGGSRAAPHRQRTLQATIDWSYELCSPEERRLWNRLSVFAGGFDLTAAEGVCADDRLPRHTVPNMIGRLVDRSVVLVTGSDNWPRYGMLETFREYGWQRLVEAGEDGHIRLRHRDFFVSLTQRVADALTGPGQEEALARLRAEHGNLRVALRCATDDPMASQPTCALATALCYTSAAGGFLSAGRRWLDRVVGAAPEPTMARAHALWVAGWATLLLGDFVMVEARLSECAALAAELGATVTHARAISLRGTLAHCQGRPTEAVARFEQAITELTQAGDHHGVLMSLSQLAAAQACAGDERASATARQAISMSEQRGERLCRSYALWSLGLHSWLQGDLPTAATVTRQGLEIQRGFDDHVGAALMIELLAWIAAAQRDLRYAARLLGAAGSIWRAIGSAISVFGPHLDENHLRCEHAVARGLRAAAFQAALADGAQLDLVQAIACALGGPAAETAEPPGEPVLTTREREVATLIMRGMTNRMVAETLVISRRTVDRHVERIFAKLGFNSRAQVAAWIAERQRHILG</sequence>
<protein>
    <submittedName>
        <fullName evidence="2">LuxR C-terminal-related transcriptional regulator</fullName>
    </submittedName>
</protein>
<reference evidence="2" key="1">
    <citation type="submission" date="2022-10" db="EMBL/GenBank/DDBJ databases">
        <title>The complete genomes of actinobacterial strains from the NBC collection.</title>
        <authorList>
            <person name="Joergensen T.S."/>
            <person name="Alvarez Arevalo M."/>
            <person name="Sterndorff E.B."/>
            <person name="Faurdal D."/>
            <person name="Vuksanovic O."/>
            <person name="Mourched A.-S."/>
            <person name="Charusanti P."/>
            <person name="Shaw S."/>
            <person name="Blin K."/>
            <person name="Weber T."/>
        </authorList>
    </citation>
    <scope>NUCLEOTIDE SEQUENCE</scope>
    <source>
        <strain evidence="2">NBC_01482</strain>
    </source>
</reference>
<dbReference type="PANTHER" id="PTHR47691">
    <property type="entry name" value="REGULATOR-RELATED"/>
    <property type="match status" value="1"/>
</dbReference>
<dbReference type="Pfam" id="PF00196">
    <property type="entry name" value="GerE"/>
    <property type="match status" value="1"/>
</dbReference>
<dbReference type="Proteomes" id="UP001432062">
    <property type="component" value="Chromosome"/>
</dbReference>
<name>A0ABZ1YTS8_9NOCA</name>
<dbReference type="Gene3D" id="1.10.10.10">
    <property type="entry name" value="Winged helix-like DNA-binding domain superfamily/Winged helix DNA-binding domain"/>
    <property type="match status" value="1"/>
</dbReference>
<gene>
    <name evidence="2" type="ORF">OG563_47045</name>
</gene>
<dbReference type="SMART" id="SM00421">
    <property type="entry name" value="HTH_LUXR"/>
    <property type="match status" value="1"/>
</dbReference>
<dbReference type="Gene3D" id="3.40.50.300">
    <property type="entry name" value="P-loop containing nucleotide triphosphate hydrolases"/>
    <property type="match status" value="1"/>
</dbReference>
<dbReference type="RefSeq" id="WP_329410298.1">
    <property type="nucleotide sequence ID" value="NZ_CP109441.1"/>
</dbReference>
<organism evidence="2 3">
    <name type="scientific">Nocardia vinacea</name>
    <dbReference type="NCBI Taxonomy" id="96468"/>
    <lineage>
        <taxon>Bacteria</taxon>
        <taxon>Bacillati</taxon>
        <taxon>Actinomycetota</taxon>
        <taxon>Actinomycetes</taxon>
        <taxon>Mycobacteriales</taxon>
        <taxon>Nocardiaceae</taxon>
        <taxon>Nocardia</taxon>
    </lineage>
</organism>
<dbReference type="InterPro" id="IPR036388">
    <property type="entry name" value="WH-like_DNA-bd_sf"/>
</dbReference>
<dbReference type="InterPro" id="IPR027417">
    <property type="entry name" value="P-loop_NTPase"/>
</dbReference>
<dbReference type="SUPFAM" id="SSF52540">
    <property type="entry name" value="P-loop containing nucleoside triphosphate hydrolases"/>
    <property type="match status" value="1"/>
</dbReference>
<dbReference type="CDD" id="cd06170">
    <property type="entry name" value="LuxR_C_like"/>
    <property type="match status" value="1"/>
</dbReference>
<keyword evidence="3" id="KW-1185">Reference proteome</keyword>
<evidence type="ECO:0000259" key="1">
    <source>
        <dbReference type="PROSITE" id="PS50043"/>
    </source>
</evidence>
<dbReference type="PRINTS" id="PR00364">
    <property type="entry name" value="DISEASERSIST"/>
</dbReference>
<feature type="domain" description="HTH luxR-type" evidence="1">
    <location>
        <begin position="699"/>
        <end position="764"/>
    </location>
</feature>
<dbReference type="SUPFAM" id="SSF48452">
    <property type="entry name" value="TPR-like"/>
    <property type="match status" value="1"/>
</dbReference>
<dbReference type="InterPro" id="IPR000792">
    <property type="entry name" value="Tscrpt_reg_LuxR_C"/>
</dbReference>
<dbReference type="EMBL" id="CP109441">
    <property type="protein sequence ID" value="WUV46513.1"/>
    <property type="molecule type" value="Genomic_DNA"/>
</dbReference>
<dbReference type="SUPFAM" id="SSF46894">
    <property type="entry name" value="C-terminal effector domain of the bipartite response regulators"/>
    <property type="match status" value="1"/>
</dbReference>